<dbReference type="OrthoDB" id="2370394at2759"/>
<organism evidence="1 2">
    <name type="scientific">Gigaspora rosea</name>
    <dbReference type="NCBI Taxonomy" id="44941"/>
    <lineage>
        <taxon>Eukaryota</taxon>
        <taxon>Fungi</taxon>
        <taxon>Fungi incertae sedis</taxon>
        <taxon>Mucoromycota</taxon>
        <taxon>Glomeromycotina</taxon>
        <taxon>Glomeromycetes</taxon>
        <taxon>Diversisporales</taxon>
        <taxon>Gigasporaceae</taxon>
        <taxon>Gigaspora</taxon>
    </lineage>
</organism>
<keyword evidence="2" id="KW-1185">Reference proteome</keyword>
<name>A0A397U9I7_9GLOM</name>
<reference evidence="1 2" key="1">
    <citation type="submission" date="2018-06" db="EMBL/GenBank/DDBJ databases">
        <title>Comparative genomics reveals the genomic features of Rhizophagus irregularis, R. cerebriforme, R. diaphanum and Gigaspora rosea, and their symbiotic lifestyle signature.</title>
        <authorList>
            <person name="Morin E."/>
            <person name="San Clemente H."/>
            <person name="Chen E.C.H."/>
            <person name="De La Providencia I."/>
            <person name="Hainaut M."/>
            <person name="Kuo A."/>
            <person name="Kohler A."/>
            <person name="Murat C."/>
            <person name="Tang N."/>
            <person name="Roy S."/>
            <person name="Loubradou J."/>
            <person name="Henrissat B."/>
            <person name="Grigoriev I.V."/>
            <person name="Corradi N."/>
            <person name="Roux C."/>
            <person name="Martin F.M."/>
        </authorList>
    </citation>
    <scope>NUCLEOTIDE SEQUENCE [LARGE SCALE GENOMIC DNA]</scope>
    <source>
        <strain evidence="1 2">DAOM 194757</strain>
    </source>
</reference>
<dbReference type="EMBL" id="QKWP01001732">
    <property type="protein sequence ID" value="RIB06960.1"/>
    <property type="molecule type" value="Genomic_DNA"/>
</dbReference>
<comment type="caution">
    <text evidence="1">The sequence shown here is derived from an EMBL/GenBank/DDBJ whole genome shotgun (WGS) entry which is preliminary data.</text>
</comment>
<dbReference type="Proteomes" id="UP000266673">
    <property type="component" value="Unassembled WGS sequence"/>
</dbReference>
<evidence type="ECO:0008006" key="3">
    <source>
        <dbReference type="Google" id="ProtNLM"/>
    </source>
</evidence>
<evidence type="ECO:0000313" key="1">
    <source>
        <dbReference type="EMBL" id="RIB06960.1"/>
    </source>
</evidence>
<accession>A0A397U9I7</accession>
<sequence length="233" mass="27396">MNEKLDKFLTINEYPEDFLVINKANEELKHSGEISSDLVMNNEVLNSEFEIESSSLFSEKQFDTWDRCELFLNEWAKNKGFHLIKDHVTQENGFFCRRTYLYDHEGSYKSNTEKDTVTKKTQCPYLINVPCPKINNIKHSIFINKIVDTHNHPLDRSRIIFEDEKQFTAEMLADVKFMTKSYKFGATVQRKFLESKYSTQTICLKDLYSTIQKFRPNKKSLLNDAAKILYGLI</sequence>
<proteinExistence type="predicted"/>
<evidence type="ECO:0000313" key="2">
    <source>
        <dbReference type="Proteomes" id="UP000266673"/>
    </source>
</evidence>
<protein>
    <recommendedName>
        <fullName evidence="3">FAR1 domain-containing protein</fullName>
    </recommendedName>
</protein>
<dbReference type="PANTHER" id="PTHR47718">
    <property type="entry name" value="OS01G0519700 PROTEIN"/>
    <property type="match status" value="1"/>
</dbReference>
<dbReference type="STRING" id="44941.A0A397U9I7"/>
<dbReference type="PANTHER" id="PTHR47718:SF3">
    <property type="entry name" value="PROTEIN FAR1-RELATED SEQUENCE 5-LIKE"/>
    <property type="match status" value="1"/>
</dbReference>
<dbReference type="AlphaFoldDB" id="A0A397U9I7"/>
<gene>
    <name evidence="1" type="ORF">C2G38_2046388</name>
</gene>